<dbReference type="STRING" id="282301.A0A1I8HGB8"/>
<dbReference type="GO" id="GO:0016706">
    <property type="term" value="F:2-oxoglutarate-dependent dioxygenase activity"/>
    <property type="evidence" value="ECO:0007669"/>
    <property type="project" value="TreeGrafter"/>
</dbReference>
<feature type="domain" description="Cupin-like" evidence="1">
    <location>
        <begin position="161"/>
        <end position="311"/>
    </location>
</feature>
<organism evidence="2 3">
    <name type="scientific">Macrostomum lignano</name>
    <dbReference type="NCBI Taxonomy" id="282301"/>
    <lineage>
        <taxon>Eukaryota</taxon>
        <taxon>Metazoa</taxon>
        <taxon>Spiralia</taxon>
        <taxon>Lophotrochozoa</taxon>
        <taxon>Platyhelminthes</taxon>
        <taxon>Rhabditophora</taxon>
        <taxon>Macrostomorpha</taxon>
        <taxon>Macrostomida</taxon>
        <taxon>Macrostomidae</taxon>
        <taxon>Macrostomum</taxon>
    </lineage>
</organism>
<dbReference type="SUPFAM" id="SSF51197">
    <property type="entry name" value="Clavaminate synthase-like"/>
    <property type="match status" value="1"/>
</dbReference>
<dbReference type="Proteomes" id="UP000095280">
    <property type="component" value="Unplaced"/>
</dbReference>
<evidence type="ECO:0000313" key="2">
    <source>
        <dbReference type="Proteomes" id="UP000095280"/>
    </source>
</evidence>
<protein>
    <submittedName>
        <fullName evidence="3">Cupin_8 domain-containing protein</fullName>
    </submittedName>
</protein>
<proteinExistence type="predicted"/>
<dbReference type="PANTHER" id="PTHR12480:SF13">
    <property type="entry name" value="LD14533P"/>
    <property type="match status" value="1"/>
</dbReference>
<name>A0A1I8HGB8_9PLAT</name>
<reference evidence="3" key="1">
    <citation type="submission" date="2016-11" db="UniProtKB">
        <authorList>
            <consortium name="WormBaseParasite"/>
        </authorList>
    </citation>
    <scope>IDENTIFICATION</scope>
</reference>
<dbReference type="PANTHER" id="PTHR12480">
    <property type="entry name" value="ARGININE DEMETHYLASE AND LYSYL-HYDROXYLASE JMJD"/>
    <property type="match status" value="1"/>
</dbReference>
<evidence type="ECO:0000313" key="3">
    <source>
        <dbReference type="WBParaSite" id="maker-uti_cns_0005993-snap-gene-0.7-mRNA-1"/>
    </source>
</evidence>
<keyword evidence="2" id="KW-1185">Reference proteome</keyword>
<dbReference type="OrthoDB" id="10063099at2759"/>
<sequence>MSTGNDIERRQKFLDDLVAAVRDGSAKENAADPESSEKSSAELARYALLRVQLARSEARLKSGELKPKKPASKSYFNLRSLLGLDAISGWYLLAFFTICLLVHGHRNDYFSVTDFVSDTLNQRCLLSAEDFIMEMSRAPVNCGMCKDMREMPVEYNMTRELFLKKYAYTARPVLIKNVVKDWRALQNFSLDFFKNLYDSKPDSYKVQDDAGQFFAYKTEFGTLREALHMSEERRQKDWYFGWSNADEEIGQKLRQYYSRPDFLPEDAESSRIDWMFMGISRKGAQLHIDYVSRPSWQAQIRGRKIWELVPSPECASVCHSFNITVHAGDIINIDTNRWYHATYVYPGDFSVTIGSEYD</sequence>
<dbReference type="InterPro" id="IPR050910">
    <property type="entry name" value="JMJD6_ArgDemeth/LysHydrox"/>
</dbReference>
<dbReference type="WBParaSite" id="maker-uti_cns_0005993-snap-gene-0.7-mRNA-1">
    <property type="protein sequence ID" value="maker-uti_cns_0005993-snap-gene-0.7-mRNA-1"/>
    <property type="gene ID" value="maker-uti_cns_0005993-snap-gene-0.7"/>
</dbReference>
<dbReference type="AlphaFoldDB" id="A0A1I8HGB8"/>
<evidence type="ECO:0000259" key="1">
    <source>
        <dbReference type="Pfam" id="PF13621"/>
    </source>
</evidence>
<accession>A0A1I8HGB8</accession>
<dbReference type="Gene3D" id="2.60.120.650">
    <property type="entry name" value="Cupin"/>
    <property type="match status" value="1"/>
</dbReference>
<dbReference type="Pfam" id="PF13621">
    <property type="entry name" value="Cupin_8"/>
    <property type="match status" value="1"/>
</dbReference>
<dbReference type="InterPro" id="IPR041667">
    <property type="entry name" value="Cupin_8"/>
</dbReference>